<dbReference type="PROSITE" id="PS50110">
    <property type="entry name" value="RESPONSE_REGULATORY"/>
    <property type="match status" value="1"/>
</dbReference>
<dbReference type="InterPro" id="IPR001789">
    <property type="entry name" value="Sig_transdc_resp-reg_receiver"/>
</dbReference>
<dbReference type="Proteomes" id="UP000198802">
    <property type="component" value="Unassembled WGS sequence"/>
</dbReference>
<evidence type="ECO:0000256" key="3">
    <source>
        <dbReference type="ARBA" id="ARBA00023125"/>
    </source>
</evidence>
<gene>
    <name evidence="8" type="ORF">Ga0074812_11630</name>
</gene>
<feature type="modified residue" description="4-aspartylphosphate" evidence="5">
    <location>
        <position position="52"/>
    </location>
</feature>
<evidence type="ECO:0000256" key="5">
    <source>
        <dbReference type="PROSITE-ProRule" id="PRU00169"/>
    </source>
</evidence>
<organism evidence="8 9">
    <name type="scientific">Parafrankia irregularis</name>
    <dbReference type="NCBI Taxonomy" id="795642"/>
    <lineage>
        <taxon>Bacteria</taxon>
        <taxon>Bacillati</taxon>
        <taxon>Actinomycetota</taxon>
        <taxon>Actinomycetes</taxon>
        <taxon>Frankiales</taxon>
        <taxon>Frankiaceae</taxon>
        <taxon>Parafrankia</taxon>
    </lineage>
</organism>
<evidence type="ECO:0000259" key="6">
    <source>
        <dbReference type="PROSITE" id="PS50043"/>
    </source>
</evidence>
<dbReference type="GO" id="GO:0003677">
    <property type="term" value="F:DNA binding"/>
    <property type="evidence" value="ECO:0007669"/>
    <property type="project" value="UniProtKB-KW"/>
</dbReference>
<dbReference type="RefSeq" id="WP_091280603.1">
    <property type="nucleotide sequence ID" value="NZ_FAOZ01000016.1"/>
</dbReference>
<dbReference type="GO" id="GO:0006355">
    <property type="term" value="P:regulation of DNA-templated transcription"/>
    <property type="evidence" value="ECO:0007669"/>
    <property type="project" value="InterPro"/>
</dbReference>
<evidence type="ECO:0000256" key="1">
    <source>
        <dbReference type="ARBA" id="ARBA00022553"/>
    </source>
</evidence>
<dbReference type="Pfam" id="PF00196">
    <property type="entry name" value="GerE"/>
    <property type="match status" value="1"/>
</dbReference>
<dbReference type="SMART" id="SM00421">
    <property type="entry name" value="HTH_LUXR"/>
    <property type="match status" value="1"/>
</dbReference>
<protein>
    <submittedName>
        <fullName evidence="8">DNA-binding response regulator, NarL/FixJ family, contains REC and HTH domains</fullName>
    </submittedName>
</protein>
<dbReference type="GO" id="GO:0000160">
    <property type="term" value="P:phosphorelay signal transduction system"/>
    <property type="evidence" value="ECO:0007669"/>
    <property type="project" value="InterPro"/>
</dbReference>
<proteinExistence type="predicted"/>
<dbReference type="InterPro" id="IPR013324">
    <property type="entry name" value="RNA_pol_sigma_r3/r4-like"/>
</dbReference>
<dbReference type="PROSITE" id="PS00622">
    <property type="entry name" value="HTH_LUXR_1"/>
    <property type="match status" value="1"/>
</dbReference>
<sequence length="218" mass="23586">MRVAIAEDSGLIREALGVLLTTIGVQVTASVPTGTELLAAVREAPPDVAIVDMRMPPTRTNEGLLTARALRDAHPSMGILVVTAHDDDPFAADLFAGGADGIGYMRKDNITNRQALRDALERLRDGQPVIDSHIAARLLAGYPQSHRLLGLSDRERRILELMAQGLSNSGISQQVHLSPKTVESHIASIFAKLGLRMEPTENRRVLAVLAWLEAARHS</sequence>
<dbReference type="PANTHER" id="PTHR43214:SF24">
    <property type="entry name" value="TRANSCRIPTIONAL REGULATORY PROTEIN NARL-RELATED"/>
    <property type="match status" value="1"/>
</dbReference>
<dbReference type="EMBL" id="FAOZ01000016">
    <property type="protein sequence ID" value="CUU58002.1"/>
    <property type="molecule type" value="Genomic_DNA"/>
</dbReference>
<dbReference type="InterPro" id="IPR039420">
    <property type="entry name" value="WalR-like"/>
</dbReference>
<dbReference type="AlphaFoldDB" id="A0A0S4QSJ6"/>
<dbReference type="PROSITE" id="PS50043">
    <property type="entry name" value="HTH_LUXR_2"/>
    <property type="match status" value="1"/>
</dbReference>
<evidence type="ECO:0000313" key="9">
    <source>
        <dbReference type="Proteomes" id="UP000198802"/>
    </source>
</evidence>
<evidence type="ECO:0000259" key="7">
    <source>
        <dbReference type="PROSITE" id="PS50110"/>
    </source>
</evidence>
<dbReference type="CDD" id="cd06170">
    <property type="entry name" value="LuxR_C_like"/>
    <property type="match status" value="1"/>
</dbReference>
<name>A0A0S4QSJ6_9ACTN</name>
<dbReference type="InterPro" id="IPR036388">
    <property type="entry name" value="WH-like_DNA-bd_sf"/>
</dbReference>
<evidence type="ECO:0000256" key="2">
    <source>
        <dbReference type="ARBA" id="ARBA00023015"/>
    </source>
</evidence>
<dbReference type="Gene3D" id="3.40.50.2300">
    <property type="match status" value="1"/>
</dbReference>
<evidence type="ECO:0000313" key="8">
    <source>
        <dbReference type="EMBL" id="CUU58002.1"/>
    </source>
</evidence>
<dbReference type="CDD" id="cd17535">
    <property type="entry name" value="REC_NarL-like"/>
    <property type="match status" value="1"/>
</dbReference>
<dbReference type="PANTHER" id="PTHR43214">
    <property type="entry name" value="TWO-COMPONENT RESPONSE REGULATOR"/>
    <property type="match status" value="1"/>
</dbReference>
<dbReference type="InterPro" id="IPR000792">
    <property type="entry name" value="Tscrpt_reg_LuxR_C"/>
</dbReference>
<feature type="domain" description="HTH luxR-type" evidence="6">
    <location>
        <begin position="144"/>
        <end position="214"/>
    </location>
</feature>
<dbReference type="SUPFAM" id="SSF88659">
    <property type="entry name" value="Sigma3 and sigma4 domains of RNA polymerase sigma factors"/>
    <property type="match status" value="1"/>
</dbReference>
<dbReference type="InterPro" id="IPR058245">
    <property type="entry name" value="NreC/VraR/RcsB-like_REC"/>
</dbReference>
<dbReference type="Pfam" id="PF00072">
    <property type="entry name" value="Response_reg"/>
    <property type="match status" value="1"/>
</dbReference>
<keyword evidence="9" id="KW-1185">Reference proteome</keyword>
<evidence type="ECO:0000256" key="4">
    <source>
        <dbReference type="ARBA" id="ARBA00023163"/>
    </source>
</evidence>
<reference evidence="9" key="1">
    <citation type="submission" date="2015-11" db="EMBL/GenBank/DDBJ databases">
        <authorList>
            <person name="Varghese N."/>
        </authorList>
    </citation>
    <scope>NUCLEOTIDE SEQUENCE [LARGE SCALE GENOMIC DNA]</scope>
    <source>
        <strain evidence="9">DSM 45899</strain>
    </source>
</reference>
<dbReference type="InterPro" id="IPR011006">
    <property type="entry name" value="CheY-like_superfamily"/>
</dbReference>
<keyword evidence="3 8" id="KW-0238">DNA-binding</keyword>
<keyword evidence="1 5" id="KW-0597">Phosphoprotein</keyword>
<dbReference type="SMART" id="SM00448">
    <property type="entry name" value="REC"/>
    <property type="match status" value="1"/>
</dbReference>
<dbReference type="PRINTS" id="PR00038">
    <property type="entry name" value="HTHLUXR"/>
</dbReference>
<feature type="domain" description="Response regulatory" evidence="7">
    <location>
        <begin position="2"/>
        <end position="120"/>
    </location>
</feature>
<keyword evidence="2" id="KW-0805">Transcription regulation</keyword>
<dbReference type="Gene3D" id="1.10.10.10">
    <property type="entry name" value="Winged helix-like DNA-binding domain superfamily/Winged helix DNA-binding domain"/>
    <property type="match status" value="1"/>
</dbReference>
<dbReference type="SUPFAM" id="SSF52172">
    <property type="entry name" value="CheY-like"/>
    <property type="match status" value="1"/>
</dbReference>
<accession>A0A0S4QSJ6</accession>
<keyword evidence="4" id="KW-0804">Transcription</keyword>